<dbReference type="PRINTS" id="PR01166">
    <property type="entry name" value="CYCOXIDASEII"/>
</dbReference>
<dbReference type="PROSITE" id="PS50999">
    <property type="entry name" value="COX2_TM"/>
    <property type="match status" value="1"/>
</dbReference>
<dbReference type="PROSITE" id="PS00078">
    <property type="entry name" value="COX2"/>
    <property type="match status" value="1"/>
</dbReference>
<evidence type="ECO:0000259" key="17">
    <source>
        <dbReference type="PROSITE" id="PS50857"/>
    </source>
</evidence>
<comment type="caution">
    <text evidence="19">The sequence shown here is derived from an EMBL/GenBank/DDBJ whole genome shotgun (WGS) entry which is preliminary data.</text>
</comment>
<dbReference type="Gene3D" id="2.60.40.420">
    <property type="entry name" value="Cupredoxins - blue copper proteins"/>
    <property type="match status" value="1"/>
</dbReference>
<comment type="subcellular location">
    <subcellularLocation>
        <location evidence="14">Cell membrane</location>
        <topology evidence="14">Multi-pass membrane protein</topology>
    </subcellularLocation>
    <subcellularLocation>
        <location evidence="1">Membrane</location>
        <topology evidence="1">Multi-pass membrane protein</topology>
    </subcellularLocation>
</comment>
<evidence type="ECO:0000256" key="14">
    <source>
        <dbReference type="RuleBase" id="RU000456"/>
    </source>
</evidence>
<dbReference type="PANTHER" id="PTHR22888:SF9">
    <property type="entry name" value="CYTOCHROME C OXIDASE SUBUNIT 2"/>
    <property type="match status" value="1"/>
</dbReference>
<comment type="function">
    <text evidence="12 15">Subunits I and II form the functional core of the enzyme complex. Electrons originating in cytochrome c are transferred via heme a and Cu(A) to the binuclear center formed by heme a3 and Cu(B).</text>
</comment>
<keyword evidence="11 16" id="KW-0472">Membrane</keyword>
<evidence type="ECO:0000256" key="16">
    <source>
        <dbReference type="SAM" id="Phobius"/>
    </source>
</evidence>
<dbReference type="InterPro" id="IPR002429">
    <property type="entry name" value="CcO_II-like_C"/>
</dbReference>
<sequence>MKIPGSVITLLIGVVVTVVSLWYGQNHGLMPVAASADAEEVDGIFNYMMTIATGLFLLVEGVLVYCLIRFRRRKGDQTDGPPIEGNVPLEILWTAIPTVIVFTLAVYSFEVYNNLGGLDPTISRDNAGQQMAHNHMGHMGSMGNMVAMSGDGDVALGIGLDSEEQGVKPLMVDVKGIQYAWIFTYPETGIISGELHAPIDRPVQLNMEAGDVIHAFWVPQLRLKQDVIPGRGSTLVFNASTPGRYPVICAELCGAYHGGMKSVFYAHTPEEYDDWVAANAPAPTESMAMTLPKATTAMTPEEYLAPYVKEMGVETKGLAQLKDQVSPVKDLL</sequence>
<dbReference type="Gene3D" id="1.10.287.90">
    <property type="match status" value="1"/>
</dbReference>
<feature type="domain" description="Cytochrome oxidase subunit II copper A binding" evidence="17">
    <location>
        <begin position="167"/>
        <end position="278"/>
    </location>
</feature>
<reference evidence="19 20" key="1">
    <citation type="submission" date="2020-10" db="EMBL/GenBank/DDBJ databases">
        <authorList>
            <person name="Castelo-Branco R."/>
            <person name="Eusebio N."/>
            <person name="Adriana R."/>
            <person name="Vieira A."/>
            <person name="Brugerolle De Fraissinette N."/>
            <person name="Rezende De Castro R."/>
            <person name="Schneider M.P."/>
            <person name="Vasconcelos V."/>
            <person name="Leao P.N."/>
        </authorList>
    </citation>
    <scope>NUCLEOTIDE SEQUENCE [LARGE SCALE GENOMIC DNA]</scope>
    <source>
        <strain evidence="19 20">LEGE 00031</strain>
    </source>
</reference>
<evidence type="ECO:0000256" key="7">
    <source>
        <dbReference type="ARBA" id="ARBA00022967"/>
    </source>
</evidence>
<evidence type="ECO:0000256" key="10">
    <source>
        <dbReference type="ARBA" id="ARBA00023008"/>
    </source>
</evidence>
<dbReference type="PROSITE" id="PS50857">
    <property type="entry name" value="COX2_CUA"/>
    <property type="match status" value="1"/>
</dbReference>
<keyword evidence="3 14" id="KW-0813">Transport</keyword>
<evidence type="ECO:0000313" key="20">
    <source>
        <dbReference type="Proteomes" id="UP000658720"/>
    </source>
</evidence>
<keyword evidence="6 15" id="KW-0479">Metal-binding</keyword>
<keyword evidence="8 14" id="KW-0249">Electron transport</keyword>
<evidence type="ECO:0000256" key="13">
    <source>
        <dbReference type="ARBA" id="ARBA00047816"/>
    </source>
</evidence>
<accession>A0ABR9VQI3</accession>
<dbReference type="CDD" id="cd13919">
    <property type="entry name" value="CuRO_HCO_II_like_5"/>
    <property type="match status" value="1"/>
</dbReference>
<dbReference type="InterPro" id="IPR001505">
    <property type="entry name" value="Copper_CuA"/>
</dbReference>
<keyword evidence="9 16" id="KW-1133">Transmembrane helix</keyword>
<feature type="transmembrane region" description="Helical" evidence="16">
    <location>
        <begin position="44"/>
        <end position="68"/>
    </location>
</feature>
<dbReference type="Pfam" id="PF02790">
    <property type="entry name" value="COX2_TM"/>
    <property type="match status" value="1"/>
</dbReference>
<name>A0ABR9VQI3_9SYNC</name>
<feature type="transmembrane region" description="Helical" evidence="16">
    <location>
        <begin position="89"/>
        <end position="109"/>
    </location>
</feature>
<evidence type="ECO:0000256" key="15">
    <source>
        <dbReference type="RuleBase" id="RU004024"/>
    </source>
</evidence>
<evidence type="ECO:0000256" key="11">
    <source>
        <dbReference type="ARBA" id="ARBA00023136"/>
    </source>
</evidence>
<evidence type="ECO:0000256" key="12">
    <source>
        <dbReference type="ARBA" id="ARBA00024688"/>
    </source>
</evidence>
<keyword evidence="7" id="KW-1278">Translocase</keyword>
<dbReference type="SUPFAM" id="SSF49503">
    <property type="entry name" value="Cupredoxins"/>
    <property type="match status" value="1"/>
</dbReference>
<feature type="transmembrane region" description="Helical" evidence="16">
    <location>
        <begin position="7"/>
        <end position="24"/>
    </location>
</feature>
<evidence type="ECO:0000313" key="19">
    <source>
        <dbReference type="EMBL" id="MBE9253173.1"/>
    </source>
</evidence>
<dbReference type="InterPro" id="IPR045187">
    <property type="entry name" value="CcO_II"/>
</dbReference>
<evidence type="ECO:0000256" key="4">
    <source>
        <dbReference type="ARBA" id="ARBA00022660"/>
    </source>
</evidence>
<dbReference type="InterPro" id="IPR036257">
    <property type="entry name" value="Cyt_c_oxidase_su2_TM_sf"/>
</dbReference>
<comment type="cofactor">
    <cofactor evidence="15">
        <name>Cu cation</name>
        <dbReference type="ChEBI" id="CHEBI:23378"/>
    </cofactor>
    <text evidence="15">Binds a copper A center.</text>
</comment>
<dbReference type="InterPro" id="IPR008972">
    <property type="entry name" value="Cupredoxin"/>
</dbReference>
<dbReference type="PANTHER" id="PTHR22888">
    <property type="entry name" value="CYTOCHROME C OXIDASE, SUBUNIT II"/>
    <property type="match status" value="1"/>
</dbReference>
<keyword evidence="5 14" id="KW-0812">Transmembrane</keyword>
<dbReference type="EMBL" id="JADEVV010000009">
    <property type="protein sequence ID" value="MBE9253173.1"/>
    <property type="molecule type" value="Genomic_DNA"/>
</dbReference>
<keyword evidence="10 15" id="KW-0186">Copper</keyword>
<comment type="catalytic activity">
    <reaction evidence="13 15">
        <text>4 Fe(II)-[cytochrome c] + O2 + 8 H(+)(in) = 4 Fe(III)-[cytochrome c] + 2 H2O + 4 H(+)(out)</text>
        <dbReference type="Rhea" id="RHEA:11436"/>
        <dbReference type="Rhea" id="RHEA-COMP:10350"/>
        <dbReference type="Rhea" id="RHEA-COMP:14399"/>
        <dbReference type="ChEBI" id="CHEBI:15377"/>
        <dbReference type="ChEBI" id="CHEBI:15378"/>
        <dbReference type="ChEBI" id="CHEBI:15379"/>
        <dbReference type="ChEBI" id="CHEBI:29033"/>
        <dbReference type="ChEBI" id="CHEBI:29034"/>
        <dbReference type="EC" id="7.1.1.9"/>
    </reaction>
</comment>
<dbReference type="EC" id="7.1.1.9" evidence="15"/>
<dbReference type="SUPFAM" id="SSF81464">
    <property type="entry name" value="Cytochrome c oxidase subunit II-like, transmembrane region"/>
    <property type="match status" value="1"/>
</dbReference>
<dbReference type="Proteomes" id="UP000658720">
    <property type="component" value="Unassembled WGS sequence"/>
</dbReference>
<keyword evidence="4 14" id="KW-0679">Respiratory chain</keyword>
<evidence type="ECO:0000256" key="8">
    <source>
        <dbReference type="ARBA" id="ARBA00022982"/>
    </source>
</evidence>
<feature type="domain" description="Cytochrome oxidase subunit II transmembrane region profile" evidence="18">
    <location>
        <begin position="21"/>
        <end position="119"/>
    </location>
</feature>
<dbReference type="RefSeq" id="WP_194019096.1">
    <property type="nucleotide sequence ID" value="NZ_JADEVV010000009.1"/>
</dbReference>
<comment type="similarity">
    <text evidence="2 14">Belongs to the cytochrome c oxidase subunit 2 family.</text>
</comment>
<evidence type="ECO:0000256" key="1">
    <source>
        <dbReference type="ARBA" id="ARBA00004141"/>
    </source>
</evidence>
<evidence type="ECO:0000256" key="9">
    <source>
        <dbReference type="ARBA" id="ARBA00022989"/>
    </source>
</evidence>
<gene>
    <name evidence="19" type="ORF">IQ217_04710</name>
</gene>
<evidence type="ECO:0000256" key="3">
    <source>
        <dbReference type="ARBA" id="ARBA00022448"/>
    </source>
</evidence>
<keyword evidence="20" id="KW-1185">Reference proteome</keyword>
<dbReference type="InterPro" id="IPR011759">
    <property type="entry name" value="Cyt_c_oxidase_su2_TM_dom"/>
</dbReference>
<proteinExistence type="inferred from homology"/>
<evidence type="ECO:0000259" key="18">
    <source>
        <dbReference type="PROSITE" id="PS50999"/>
    </source>
</evidence>
<evidence type="ECO:0000256" key="5">
    <source>
        <dbReference type="ARBA" id="ARBA00022692"/>
    </source>
</evidence>
<evidence type="ECO:0000256" key="6">
    <source>
        <dbReference type="ARBA" id="ARBA00022723"/>
    </source>
</evidence>
<protein>
    <recommendedName>
        <fullName evidence="15">Cytochrome c oxidase subunit 2</fullName>
        <ecNumber evidence="15">7.1.1.9</ecNumber>
    </recommendedName>
</protein>
<organism evidence="19 20">
    <name type="scientific">Synechocystis salina LEGE 00031</name>
    <dbReference type="NCBI Taxonomy" id="1828736"/>
    <lineage>
        <taxon>Bacteria</taxon>
        <taxon>Bacillati</taxon>
        <taxon>Cyanobacteriota</taxon>
        <taxon>Cyanophyceae</taxon>
        <taxon>Synechococcales</taxon>
        <taxon>Merismopediaceae</taxon>
        <taxon>Synechocystis</taxon>
    </lineage>
</organism>
<evidence type="ECO:0000256" key="2">
    <source>
        <dbReference type="ARBA" id="ARBA00007866"/>
    </source>
</evidence>
<dbReference type="Pfam" id="PF00116">
    <property type="entry name" value="COX2"/>
    <property type="match status" value="1"/>
</dbReference>